<proteinExistence type="predicted"/>
<organism evidence="2 3">
    <name type="scientific">Meloidogyne enterolobii</name>
    <name type="common">Root-knot nematode worm</name>
    <name type="synonym">Meloidogyne mayaguensis</name>
    <dbReference type="NCBI Taxonomy" id="390850"/>
    <lineage>
        <taxon>Eukaryota</taxon>
        <taxon>Metazoa</taxon>
        <taxon>Ecdysozoa</taxon>
        <taxon>Nematoda</taxon>
        <taxon>Chromadorea</taxon>
        <taxon>Rhabditida</taxon>
        <taxon>Tylenchina</taxon>
        <taxon>Tylenchomorpha</taxon>
        <taxon>Tylenchoidea</taxon>
        <taxon>Meloidogynidae</taxon>
        <taxon>Meloidogyninae</taxon>
        <taxon>Meloidogyne</taxon>
    </lineage>
</organism>
<evidence type="ECO:0000256" key="1">
    <source>
        <dbReference type="SAM" id="Phobius"/>
    </source>
</evidence>
<dbReference type="AlphaFoldDB" id="A0A6V7XSD3"/>
<evidence type="ECO:0000313" key="3">
    <source>
        <dbReference type="Proteomes" id="UP000580250"/>
    </source>
</evidence>
<feature type="transmembrane region" description="Helical" evidence="1">
    <location>
        <begin position="54"/>
        <end position="75"/>
    </location>
</feature>
<sequence>MSDVHAVEKLWMGDGIEPYVKGPDRGTTDCASIQPNVVLFFSFMFFLQVRTQQYLITISPPFYSGLRLIFILFFLPRNGQISFLLILIFELAVYSSFVIFVNLTFT</sequence>
<gene>
    <name evidence="2" type="ORF">MENT_LOCUS55809</name>
</gene>
<comment type="caution">
    <text evidence="2">The sequence shown here is derived from an EMBL/GenBank/DDBJ whole genome shotgun (WGS) entry which is preliminary data.</text>
</comment>
<keyword evidence="1" id="KW-1133">Transmembrane helix</keyword>
<protein>
    <submittedName>
        <fullName evidence="2">Uncharacterized protein</fullName>
    </submittedName>
</protein>
<feature type="transmembrane region" description="Helical" evidence="1">
    <location>
        <begin position="81"/>
        <end position="105"/>
    </location>
</feature>
<keyword evidence="1" id="KW-0812">Transmembrane</keyword>
<keyword evidence="1" id="KW-0472">Membrane</keyword>
<dbReference type="EMBL" id="CAJEWN010002151">
    <property type="protein sequence ID" value="CAD2202192.1"/>
    <property type="molecule type" value="Genomic_DNA"/>
</dbReference>
<accession>A0A6V7XSD3</accession>
<evidence type="ECO:0000313" key="2">
    <source>
        <dbReference type="EMBL" id="CAD2202192.1"/>
    </source>
</evidence>
<dbReference type="Proteomes" id="UP000580250">
    <property type="component" value="Unassembled WGS sequence"/>
</dbReference>
<reference evidence="2 3" key="1">
    <citation type="submission" date="2020-08" db="EMBL/GenBank/DDBJ databases">
        <authorList>
            <person name="Koutsovoulos G."/>
            <person name="Danchin GJ E."/>
        </authorList>
    </citation>
    <scope>NUCLEOTIDE SEQUENCE [LARGE SCALE GENOMIC DNA]</scope>
</reference>
<name>A0A6V7XSD3_MELEN</name>